<dbReference type="NCBIfam" id="TIGR01350">
    <property type="entry name" value="lipoamide_DH"/>
    <property type="match status" value="1"/>
</dbReference>
<feature type="binding site" evidence="14">
    <location>
        <begin position="144"/>
        <end position="146"/>
    </location>
    <ligand>
        <name>FAD</name>
        <dbReference type="ChEBI" id="CHEBI:57692"/>
    </ligand>
</feature>
<dbReference type="InterPro" id="IPR006258">
    <property type="entry name" value="Lipoamide_DH"/>
</dbReference>
<dbReference type="InterPro" id="IPR023753">
    <property type="entry name" value="FAD/NAD-binding_dom"/>
</dbReference>
<proteinExistence type="inferred from homology"/>
<keyword evidence="11 16" id="KW-0676">Redox-active center</keyword>
<dbReference type="Gene3D" id="3.30.390.30">
    <property type="match status" value="1"/>
</dbReference>
<dbReference type="GO" id="GO:0006103">
    <property type="term" value="P:2-oxoglutarate metabolic process"/>
    <property type="evidence" value="ECO:0007669"/>
    <property type="project" value="TreeGrafter"/>
</dbReference>
<gene>
    <name evidence="19" type="primary">lpdA</name>
    <name evidence="19" type="ORF">EBB54_17125</name>
</gene>
<comment type="cofactor">
    <cofactor evidence="14 16">
        <name>FAD</name>
        <dbReference type="ChEBI" id="CHEBI:57692"/>
    </cofactor>
    <text evidence="14 16">Binds 1 FAD per subunit.</text>
</comment>
<sequence length="464" mass="49694">MYDYDVLSIGAGSGGCASAMRSADLGKKTGLVEYRKNGTGGTCVSRGCIPTKVLLQSAKVYAEVLGAKEYGIAVTDAKPDMRVIHQKKMMAVNSLKFGLDNMLIKPRGIDRLQGKARLLDAHTVELVNGEETRTVTAENIIIATGSEPAMIPAFHIDKEKIITSDEALNLQEMPEELIIVGAGALGLEFADIFSTFGSKVTIVEMMPHVVPTLKDLEITGAVGKYMEKNGITLKCGSGIQSIQVQENGRVCCELANGEKIEADKALVAIGRSLNTKELNLEAVGVEMTPKGQIVTDDQMRTSIPGIYAVGDITEGPQLSHKAQKQGLIAAEVIAGNDAHMRYDVIPSAVFIHPEIAMVGITADEAEEQGIQVLVGKMRFSSNEKAMAMQKTTGLIKITARKEDHKIIGGHIFGEDASVLIEEVATAIQNGLTLDDVADSIHAHPTLSEIVMETCKNALGKAFHK</sequence>
<name>A0A3R8KVQ7_9FIRM</name>
<feature type="disulfide bond" description="Redox-active" evidence="15">
    <location>
        <begin position="43"/>
        <end position="48"/>
    </location>
</feature>
<evidence type="ECO:0000256" key="1">
    <source>
        <dbReference type="ARBA" id="ARBA00004496"/>
    </source>
</evidence>
<comment type="miscellaneous">
    <text evidence="16">The active site is a redox-active disulfide bond.</text>
</comment>
<dbReference type="InterPro" id="IPR004099">
    <property type="entry name" value="Pyr_nucl-diS_OxRdtase_dimer"/>
</dbReference>
<dbReference type="GO" id="GO:0005737">
    <property type="term" value="C:cytoplasm"/>
    <property type="evidence" value="ECO:0007669"/>
    <property type="project" value="UniProtKB-SubCell"/>
</dbReference>
<evidence type="ECO:0000256" key="7">
    <source>
        <dbReference type="ARBA" id="ARBA00022827"/>
    </source>
</evidence>
<dbReference type="InterPro" id="IPR036188">
    <property type="entry name" value="FAD/NAD-bd_sf"/>
</dbReference>
<evidence type="ECO:0000313" key="19">
    <source>
        <dbReference type="EMBL" id="RRK32887.1"/>
    </source>
</evidence>
<feature type="binding site" evidence="14">
    <location>
        <position position="52"/>
    </location>
    <ligand>
        <name>FAD</name>
        <dbReference type="ChEBI" id="CHEBI:57692"/>
    </ligand>
</feature>
<evidence type="ECO:0000256" key="14">
    <source>
        <dbReference type="PIRSR" id="PIRSR000350-3"/>
    </source>
</evidence>
<feature type="active site" description="Proton acceptor" evidence="13">
    <location>
        <position position="443"/>
    </location>
</feature>
<dbReference type="InterPro" id="IPR016156">
    <property type="entry name" value="FAD/NAD-linked_Rdtase_dimer_sf"/>
</dbReference>
<dbReference type="GO" id="GO:0050660">
    <property type="term" value="F:flavin adenine dinucleotide binding"/>
    <property type="evidence" value="ECO:0007669"/>
    <property type="project" value="InterPro"/>
</dbReference>
<dbReference type="FunFam" id="3.30.390.30:FF:000001">
    <property type="entry name" value="Dihydrolipoyl dehydrogenase"/>
    <property type="match status" value="1"/>
</dbReference>
<evidence type="ECO:0000256" key="6">
    <source>
        <dbReference type="ARBA" id="ARBA00022630"/>
    </source>
</evidence>
<dbReference type="PIRSF" id="PIRSF000350">
    <property type="entry name" value="Mercury_reductase_MerA"/>
    <property type="match status" value="1"/>
</dbReference>
<dbReference type="Gene3D" id="3.50.50.60">
    <property type="entry name" value="FAD/NAD(P)-binding domain"/>
    <property type="match status" value="2"/>
</dbReference>
<dbReference type="PANTHER" id="PTHR22912:SF217">
    <property type="entry name" value="DIHYDROLIPOYL DEHYDROGENASE"/>
    <property type="match status" value="1"/>
</dbReference>
<dbReference type="SUPFAM" id="SSF55424">
    <property type="entry name" value="FAD/NAD-linked reductases, dimerisation (C-terminal) domain"/>
    <property type="match status" value="1"/>
</dbReference>
<feature type="binding site" evidence="14">
    <location>
        <position position="311"/>
    </location>
    <ligand>
        <name>FAD</name>
        <dbReference type="ChEBI" id="CHEBI:57692"/>
    </ligand>
</feature>
<evidence type="ECO:0000313" key="20">
    <source>
        <dbReference type="Proteomes" id="UP000274920"/>
    </source>
</evidence>
<feature type="domain" description="FAD/NAD(P)-binding" evidence="18">
    <location>
        <begin position="4"/>
        <end position="326"/>
    </location>
</feature>
<comment type="catalytic activity">
    <reaction evidence="12 16">
        <text>N(6)-[(R)-dihydrolipoyl]-L-lysyl-[protein] + NAD(+) = N(6)-[(R)-lipoyl]-L-lysyl-[protein] + NADH + H(+)</text>
        <dbReference type="Rhea" id="RHEA:15045"/>
        <dbReference type="Rhea" id="RHEA-COMP:10474"/>
        <dbReference type="Rhea" id="RHEA-COMP:10475"/>
        <dbReference type="ChEBI" id="CHEBI:15378"/>
        <dbReference type="ChEBI" id="CHEBI:57540"/>
        <dbReference type="ChEBI" id="CHEBI:57945"/>
        <dbReference type="ChEBI" id="CHEBI:83099"/>
        <dbReference type="ChEBI" id="CHEBI:83100"/>
        <dbReference type="EC" id="1.8.1.4"/>
    </reaction>
</comment>
<evidence type="ECO:0000256" key="4">
    <source>
        <dbReference type="ARBA" id="ARBA00016961"/>
    </source>
</evidence>
<feature type="domain" description="Pyridine nucleotide-disulphide oxidoreductase dimerisation" evidence="17">
    <location>
        <begin position="345"/>
        <end position="452"/>
    </location>
</feature>
<evidence type="ECO:0000256" key="3">
    <source>
        <dbReference type="ARBA" id="ARBA00012608"/>
    </source>
</evidence>
<evidence type="ECO:0000256" key="16">
    <source>
        <dbReference type="RuleBase" id="RU003692"/>
    </source>
</evidence>
<dbReference type="PANTHER" id="PTHR22912">
    <property type="entry name" value="DISULFIDE OXIDOREDUCTASE"/>
    <property type="match status" value="1"/>
</dbReference>
<evidence type="ECO:0000256" key="2">
    <source>
        <dbReference type="ARBA" id="ARBA00007532"/>
    </source>
</evidence>
<keyword evidence="6 16" id="KW-0285">Flavoprotein</keyword>
<keyword evidence="8 16" id="KW-0560">Oxidoreductase</keyword>
<keyword evidence="10" id="KW-1015">Disulfide bond</keyword>
<evidence type="ECO:0000259" key="17">
    <source>
        <dbReference type="Pfam" id="PF02852"/>
    </source>
</evidence>
<evidence type="ECO:0000256" key="11">
    <source>
        <dbReference type="ARBA" id="ARBA00023284"/>
    </source>
</evidence>
<dbReference type="GO" id="GO:0004148">
    <property type="term" value="F:dihydrolipoyl dehydrogenase (NADH) activity"/>
    <property type="evidence" value="ECO:0007669"/>
    <property type="project" value="UniProtKB-EC"/>
</dbReference>
<dbReference type="PRINTS" id="PR00411">
    <property type="entry name" value="PNDRDTASEI"/>
</dbReference>
<protein>
    <recommendedName>
        <fullName evidence="4 16">Dihydrolipoyl dehydrogenase</fullName>
        <ecNumber evidence="3 16">1.8.1.4</ecNumber>
    </recommendedName>
</protein>
<comment type="caution">
    <text evidence="19">The sequence shown here is derived from an EMBL/GenBank/DDBJ whole genome shotgun (WGS) entry which is preliminary data.</text>
</comment>
<feature type="binding site" evidence="14">
    <location>
        <position position="270"/>
    </location>
    <ligand>
        <name>NAD(+)</name>
        <dbReference type="ChEBI" id="CHEBI:57540"/>
    </ligand>
</feature>
<keyword evidence="5" id="KW-0963">Cytoplasm</keyword>
<evidence type="ECO:0000256" key="13">
    <source>
        <dbReference type="PIRSR" id="PIRSR000350-2"/>
    </source>
</evidence>
<evidence type="ECO:0000256" key="8">
    <source>
        <dbReference type="ARBA" id="ARBA00023002"/>
    </source>
</evidence>
<keyword evidence="14" id="KW-0547">Nucleotide-binding</keyword>
<dbReference type="EMBL" id="RHJS01000002">
    <property type="protein sequence ID" value="RRK32887.1"/>
    <property type="molecule type" value="Genomic_DNA"/>
</dbReference>
<comment type="similarity">
    <text evidence="2 16">Belongs to the class-I pyridine nucleotide-disulfide oxidoreductase family.</text>
</comment>
<evidence type="ECO:0000256" key="9">
    <source>
        <dbReference type="ARBA" id="ARBA00023027"/>
    </source>
</evidence>
<dbReference type="Proteomes" id="UP000274920">
    <property type="component" value="Unassembled WGS sequence"/>
</dbReference>
<comment type="subcellular location">
    <subcellularLocation>
        <location evidence="1">Cytoplasm</location>
    </subcellularLocation>
</comment>
<dbReference type="Pfam" id="PF02852">
    <property type="entry name" value="Pyr_redox_dim"/>
    <property type="match status" value="1"/>
</dbReference>
<feature type="binding site" evidence="14">
    <location>
        <begin position="181"/>
        <end position="188"/>
    </location>
    <ligand>
        <name>NAD(+)</name>
        <dbReference type="ChEBI" id="CHEBI:57540"/>
    </ligand>
</feature>
<evidence type="ECO:0000256" key="5">
    <source>
        <dbReference type="ARBA" id="ARBA00022490"/>
    </source>
</evidence>
<evidence type="ECO:0000259" key="18">
    <source>
        <dbReference type="Pfam" id="PF07992"/>
    </source>
</evidence>
<dbReference type="PRINTS" id="PR00368">
    <property type="entry name" value="FADPNR"/>
</dbReference>
<evidence type="ECO:0000256" key="15">
    <source>
        <dbReference type="PIRSR" id="PIRSR000350-4"/>
    </source>
</evidence>
<dbReference type="SUPFAM" id="SSF51905">
    <property type="entry name" value="FAD/NAD(P)-binding domain"/>
    <property type="match status" value="1"/>
</dbReference>
<dbReference type="RefSeq" id="WP_125128298.1">
    <property type="nucleotide sequence ID" value="NZ_RHJS01000002.1"/>
</dbReference>
<keyword evidence="9 14" id="KW-0520">NAD</keyword>
<evidence type="ECO:0000256" key="12">
    <source>
        <dbReference type="ARBA" id="ARBA00049187"/>
    </source>
</evidence>
<dbReference type="EC" id="1.8.1.4" evidence="3 16"/>
<reference evidence="19" key="1">
    <citation type="submission" date="2018-10" db="EMBL/GenBank/DDBJ databases">
        <title>Schaedlerella arabinophila gen. nov. sp. nov., isolated from the mouse intestinal tract and comparative analysis with the genome of the closely related altered Schaedler flora strain ASF502.</title>
        <authorList>
            <person name="Miyake S."/>
            <person name="Soh M."/>
            <person name="Seedorf H."/>
        </authorList>
    </citation>
    <scope>NUCLEOTIDE SEQUENCE [LARGE SCALE GENOMIC DNA]</scope>
    <source>
        <strain evidence="19">DSM 106076</strain>
    </source>
</reference>
<organism evidence="19 20">
    <name type="scientific">Schaedlerella arabinosiphila</name>
    <dbReference type="NCBI Taxonomy" id="2044587"/>
    <lineage>
        <taxon>Bacteria</taxon>
        <taxon>Bacillati</taxon>
        <taxon>Bacillota</taxon>
        <taxon>Clostridia</taxon>
        <taxon>Lachnospirales</taxon>
        <taxon>Lachnospiraceae</taxon>
        <taxon>Schaedlerella</taxon>
    </lineage>
</organism>
<keyword evidence="7 14" id="KW-0274">FAD</keyword>
<accession>A0A3R8KVQ7</accession>
<dbReference type="AlphaFoldDB" id="A0A3R8KVQ7"/>
<feature type="binding site" evidence="14">
    <location>
        <position position="204"/>
    </location>
    <ligand>
        <name>NAD(+)</name>
        <dbReference type="ChEBI" id="CHEBI:57540"/>
    </ligand>
</feature>
<evidence type="ECO:0000256" key="10">
    <source>
        <dbReference type="ARBA" id="ARBA00023157"/>
    </source>
</evidence>
<dbReference type="InterPro" id="IPR001100">
    <property type="entry name" value="Pyr_nuc-diS_OxRdtase"/>
</dbReference>
<keyword evidence="20" id="KW-1185">Reference proteome</keyword>
<dbReference type="Pfam" id="PF07992">
    <property type="entry name" value="Pyr_redox_2"/>
    <property type="match status" value="1"/>
</dbReference>
<dbReference type="PROSITE" id="PS00076">
    <property type="entry name" value="PYRIDINE_REDOX_1"/>
    <property type="match status" value="1"/>
</dbReference>
<dbReference type="InterPro" id="IPR012999">
    <property type="entry name" value="Pyr_OxRdtase_I_AS"/>
</dbReference>
<dbReference type="InterPro" id="IPR050151">
    <property type="entry name" value="Class-I_Pyr_Nuc-Dis_Oxidored"/>
</dbReference>